<dbReference type="InterPro" id="IPR008391">
    <property type="entry name" value="AXE1_dom"/>
</dbReference>
<organism evidence="5 6">
    <name type="scientific">Mucilaginibacter straminoryzae</name>
    <dbReference type="NCBI Taxonomy" id="2932774"/>
    <lineage>
        <taxon>Bacteria</taxon>
        <taxon>Pseudomonadati</taxon>
        <taxon>Bacteroidota</taxon>
        <taxon>Sphingobacteriia</taxon>
        <taxon>Sphingobacteriales</taxon>
        <taxon>Sphingobacteriaceae</taxon>
        <taxon>Mucilaginibacter</taxon>
    </lineage>
</organism>
<evidence type="ECO:0000259" key="4">
    <source>
        <dbReference type="Pfam" id="PF05448"/>
    </source>
</evidence>
<evidence type="ECO:0000256" key="1">
    <source>
        <dbReference type="ARBA" id="ARBA00022801"/>
    </source>
</evidence>
<dbReference type="RefSeq" id="WP_245132927.1">
    <property type="nucleotide sequence ID" value="NZ_JALJEJ010000014.1"/>
</dbReference>
<dbReference type="InterPro" id="IPR002471">
    <property type="entry name" value="Pept_S9_AS"/>
</dbReference>
<dbReference type="EMBL" id="JALJEJ010000014">
    <property type="protein sequence ID" value="MCJ8211890.1"/>
    <property type="molecule type" value="Genomic_DNA"/>
</dbReference>
<dbReference type="InterPro" id="IPR039069">
    <property type="entry name" value="CE7"/>
</dbReference>
<name>A0A9X2BBM8_9SPHI</name>
<feature type="binding site" evidence="3">
    <location>
        <position position="203"/>
    </location>
    <ligand>
        <name>substrate</name>
    </ligand>
</feature>
<sequence>MLLCGVRVDAQVFHQEDMEVTAHPEEKSGLFEGGKKVVYQVDIKNNLDERQKGKLGYTIISAQNKVVSQDAIDIDIRKKTSKSYTLSMPSQSAGFYKVNFSVNVTDYDDTVRRAFGVNVSKIASETAKPSDFDQFWNNAKDTLARQPMEAKVTLQPHMEQNDINCYLVEIKSYGGVTVRGWLTLPKDRGKRERLPVWVIFPGYGPEGIKPNFDSPNLAVFCFNFRGVGNSRDKIAPTKDTYLMYGAENRYKYLFRGVIMDCIRAIDFVASRPEIDANSILVSGASMGGYLSLVTASLDERVTLCSANNPVFSDYRTLLEDKEWPFRDYVTKFLVQKRVPIKRVMDNMDYYDLKNFVSKMKCRTLIGMGLLDNLSPPYTLYQAINNLKNKYKLFVYPELAHEVPKENYVYLSHWMMDEFGIF</sequence>
<dbReference type="PROSITE" id="PS00708">
    <property type="entry name" value="PRO_ENDOPEP_SER"/>
    <property type="match status" value="1"/>
</dbReference>
<dbReference type="GO" id="GO:0005976">
    <property type="term" value="P:polysaccharide metabolic process"/>
    <property type="evidence" value="ECO:0007669"/>
    <property type="project" value="TreeGrafter"/>
</dbReference>
<evidence type="ECO:0000313" key="5">
    <source>
        <dbReference type="EMBL" id="MCJ8211890.1"/>
    </source>
</evidence>
<proteinExistence type="predicted"/>
<keyword evidence="1" id="KW-0378">Hydrolase</keyword>
<dbReference type="AlphaFoldDB" id="A0A9X2BBM8"/>
<comment type="caution">
    <text evidence="5">The sequence shown here is derived from an EMBL/GenBank/DDBJ whole genome shotgun (WGS) entry which is preliminary data.</text>
</comment>
<feature type="domain" description="Acetyl xylan esterase" evidence="4">
    <location>
        <begin position="122"/>
        <end position="403"/>
    </location>
</feature>
<dbReference type="Proteomes" id="UP001139450">
    <property type="component" value="Unassembled WGS sequence"/>
</dbReference>
<feature type="active site" description="Charge relay system" evidence="2">
    <location>
        <position position="371"/>
    </location>
</feature>
<dbReference type="GO" id="GO:0006508">
    <property type="term" value="P:proteolysis"/>
    <property type="evidence" value="ECO:0007669"/>
    <property type="project" value="InterPro"/>
</dbReference>
<keyword evidence="6" id="KW-1185">Reference proteome</keyword>
<dbReference type="Pfam" id="PF05448">
    <property type="entry name" value="AXE1"/>
    <property type="match status" value="1"/>
</dbReference>
<dbReference type="SUPFAM" id="SSF53474">
    <property type="entry name" value="alpha/beta-Hydrolases"/>
    <property type="match status" value="1"/>
</dbReference>
<dbReference type="PANTHER" id="PTHR40111">
    <property type="entry name" value="CEPHALOSPORIN-C DEACETYLASE"/>
    <property type="match status" value="1"/>
</dbReference>
<evidence type="ECO:0000313" key="6">
    <source>
        <dbReference type="Proteomes" id="UP001139450"/>
    </source>
</evidence>
<accession>A0A9X2BBM8</accession>
<dbReference type="PANTHER" id="PTHR40111:SF1">
    <property type="entry name" value="CEPHALOSPORIN-C DEACETYLASE"/>
    <property type="match status" value="1"/>
</dbReference>
<gene>
    <name evidence="5" type="ORF">MUY27_19385</name>
</gene>
<dbReference type="GO" id="GO:0052689">
    <property type="term" value="F:carboxylic ester hydrolase activity"/>
    <property type="evidence" value="ECO:0007669"/>
    <property type="project" value="TreeGrafter"/>
</dbReference>
<protein>
    <submittedName>
        <fullName evidence="5">Acetylxylan esterase</fullName>
    </submittedName>
</protein>
<feature type="active site" description="Nucleophile" evidence="2">
    <location>
        <position position="285"/>
    </location>
</feature>
<dbReference type="Gene3D" id="3.40.50.1820">
    <property type="entry name" value="alpha/beta hydrolase"/>
    <property type="match status" value="1"/>
</dbReference>
<dbReference type="GO" id="GO:0004252">
    <property type="term" value="F:serine-type endopeptidase activity"/>
    <property type="evidence" value="ECO:0007669"/>
    <property type="project" value="InterPro"/>
</dbReference>
<reference evidence="5" key="1">
    <citation type="submission" date="2022-04" db="EMBL/GenBank/DDBJ databases">
        <title>Mucilaginibacter sp. RS28 isolated from freshwater.</title>
        <authorList>
            <person name="Ko S.-R."/>
        </authorList>
    </citation>
    <scope>NUCLEOTIDE SEQUENCE</scope>
    <source>
        <strain evidence="5">RS28</strain>
    </source>
</reference>
<dbReference type="InterPro" id="IPR029058">
    <property type="entry name" value="AB_hydrolase_fold"/>
</dbReference>
<evidence type="ECO:0000256" key="2">
    <source>
        <dbReference type="PIRSR" id="PIRSR639069-1"/>
    </source>
</evidence>
<evidence type="ECO:0000256" key="3">
    <source>
        <dbReference type="PIRSR" id="PIRSR639069-2"/>
    </source>
</evidence>
<feature type="active site" description="Charge relay system" evidence="2">
    <location>
        <position position="400"/>
    </location>
</feature>